<dbReference type="EMBL" id="JBHTKY010000028">
    <property type="protein sequence ID" value="MFD1167029.1"/>
    <property type="molecule type" value="Genomic_DNA"/>
</dbReference>
<sequence>MNTILKYSSILFAMLMTFSFANAQDNTEDQLKKNINKVSGGIEKIKTLEPISFQYNNNNDKELSKHLPSGERFSFSETSVLASFPSLIKTNSYLVPSGKNANKVTKVNEIEKEELIPVLVAAIKEQQDQIEVLKQEIEALKNQQQKTD</sequence>
<gene>
    <name evidence="3" type="ORF">ACFQ2C_15580</name>
</gene>
<comment type="caution">
    <text evidence="3">The sequence shown here is derived from an EMBL/GenBank/DDBJ whole genome shotgun (WGS) entry which is preliminary data.</text>
</comment>
<proteinExistence type="predicted"/>
<organism evidence="3 4">
    <name type="scientific">Sphingobacterium daejeonense</name>
    <dbReference type="NCBI Taxonomy" id="371142"/>
    <lineage>
        <taxon>Bacteria</taxon>
        <taxon>Pseudomonadati</taxon>
        <taxon>Bacteroidota</taxon>
        <taxon>Sphingobacteriia</taxon>
        <taxon>Sphingobacteriales</taxon>
        <taxon>Sphingobacteriaceae</taxon>
        <taxon>Sphingobacterium</taxon>
    </lineage>
</organism>
<keyword evidence="1" id="KW-0175">Coiled coil</keyword>
<dbReference type="RefSeq" id="WP_380898103.1">
    <property type="nucleotide sequence ID" value="NZ_JBHTKY010000028.1"/>
</dbReference>
<feature type="signal peptide" evidence="2">
    <location>
        <begin position="1"/>
        <end position="23"/>
    </location>
</feature>
<feature type="chain" id="PRO_5046440176" evidence="2">
    <location>
        <begin position="24"/>
        <end position="148"/>
    </location>
</feature>
<evidence type="ECO:0000313" key="4">
    <source>
        <dbReference type="Proteomes" id="UP001597205"/>
    </source>
</evidence>
<evidence type="ECO:0000313" key="3">
    <source>
        <dbReference type="EMBL" id="MFD1167029.1"/>
    </source>
</evidence>
<keyword evidence="2" id="KW-0732">Signal</keyword>
<evidence type="ECO:0000256" key="1">
    <source>
        <dbReference type="SAM" id="Coils"/>
    </source>
</evidence>
<reference evidence="4" key="1">
    <citation type="journal article" date="2019" name="Int. J. Syst. Evol. Microbiol.">
        <title>The Global Catalogue of Microorganisms (GCM) 10K type strain sequencing project: providing services to taxonomists for standard genome sequencing and annotation.</title>
        <authorList>
            <consortium name="The Broad Institute Genomics Platform"/>
            <consortium name="The Broad Institute Genome Sequencing Center for Infectious Disease"/>
            <person name="Wu L."/>
            <person name="Ma J."/>
        </authorList>
    </citation>
    <scope>NUCLEOTIDE SEQUENCE [LARGE SCALE GENOMIC DNA]</scope>
    <source>
        <strain evidence="4">CCUG 52468</strain>
    </source>
</reference>
<dbReference type="Proteomes" id="UP001597205">
    <property type="component" value="Unassembled WGS sequence"/>
</dbReference>
<protein>
    <submittedName>
        <fullName evidence="3">Tail fiber domain-containing protein</fullName>
    </submittedName>
</protein>
<name>A0ABW3RPK2_9SPHI</name>
<evidence type="ECO:0000256" key="2">
    <source>
        <dbReference type="SAM" id="SignalP"/>
    </source>
</evidence>
<keyword evidence="4" id="KW-1185">Reference proteome</keyword>
<accession>A0ABW3RPK2</accession>
<feature type="coiled-coil region" evidence="1">
    <location>
        <begin position="116"/>
        <end position="143"/>
    </location>
</feature>